<name>A0ABR3DGC4_NEUIN</name>
<dbReference type="EMBL" id="JAVLET010000003">
    <property type="protein sequence ID" value="KAL0471730.1"/>
    <property type="molecule type" value="Genomic_DNA"/>
</dbReference>
<dbReference type="Proteomes" id="UP001451303">
    <property type="component" value="Unassembled WGS sequence"/>
</dbReference>
<gene>
    <name evidence="2" type="ORF">QR685DRAFT_542989</name>
</gene>
<feature type="region of interest" description="Disordered" evidence="1">
    <location>
        <begin position="56"/>
        <end position="110"/>
    </location>
</feature>
<accession>A0ABR3DGC4</accession>
<evidence type="ECO:0000256" key="1">
    <source>
        <dbReference type="SAM" id="MobiDB-lite"/>
    </source>
</evidence>
<feature type="compositionally biased region" description="Low complexity" evidence="1">
    <location>
        <begin position="272"/>
        <end position="284"/>
    </location>
</feature>
<evidence type="ECO:0000313" key="3">
    <source>
        <dbReference type="Proteomes" id="UP001451303"/>
    </source>
</evidence>
<feature type="compositionally biased region" description="Basic and acidic residues" evidence="1">
    <location>
        <begin position="84"/>
        <end position="107"/>
    </location>
</feature>
<comment type="caution">
    <text evidence="2">The sequence shown here is derived from an EMBL/GenBank/DDBJ whole genome shotgun (WGS) entry which is preliminary data.</text>
</comment>
<feature type="compositionally biased region" description="Basic and acidic residues" evidence="1">
    <location>
        <begin position="67"/>
        <end position="76"/>
    </location>
</feature>
<proteinExistence type="predicted"/>
<reference evidence="2 3" key="1">
    <citation type="submission" date="2023-09" db="EMBL/GenBank/DDBJ databases">
        <title>Multi-omics analysis of a traditional fermented food reveals byproduct-associated fungal strains for waste-to-food upcycling.</title>
        <authorList>
            <consortium name="Lawrence Berkeley National Laboratory"/>
            <person name="Rekdal V.M."/>
            <person name="Villalobos-Escobedo J.M."/>
            <person name="Rodriguez-Valeron N."/>
            <person name="Garcia M.O."/>
            <person name="Vasquez D.P."/>
            <person name="Damayanti I."/>
            <person name="Sorensen P.M."/>
            <person name="Baidoo E.E."/>
            <person name="De Carvalho A.C."/>
            <person name="Riley R."/>
            <person name="Lipzen A."/>
            <person name="He G."/>
            <person name="Yan M."/>
            <person name="Haridas S."/>
            <person name="Daum C."/>
            <person name="Yoshinaga Y."/>
            <person name="Ng V."/>
            <person name="Grigoriev I.V."/>
            <person name="Munk R."/>
            <person name="Nuraida L."/>
            <person name="Wijaya C.H."/>
            <person name="Morales P.-C."/>
            <person name="Keasling J.D."/>
        </authorList>
    </citation>
    <scope>NUCLEOTIDE SEQUENCE [LARGE SCALE GENOMIC DNA]</scope>
    <source>
        <strain evidence="2 3">FGSC 2613</strain>
    </source>
</reference>
<feature type="region of interest" description="Disordered" evidence="1">
    <location>
        <begin position="244"/>
        <end position="284"/>
    </location>
</feature>
<feature type="region of interest" description="Disordered" evidence="1">
    <location>
        <begin position="366"/>
        <end position="385"/>
    </location>
</feature>
<protein>
    <submittedName>
        <fullName evidence="2">Uncharacterized protein</fullName>
    </submittedName>
</protein>
<organism evidence="2 3">
    <name type="scientific">Neurospora intermedia</name>
    <dbReference type="NCBI Taxonomy" id="5142"/>
    <lineage>
        <taxon>Eukaryota</taxon>
        <taxon>Fungi</taxon>
        <taxon>Dikarya</taxon>
        <taxon>Ascomycota</taxon>
        <taxon>Pezizomycotina</taxon>
        <taxon>Sordariomycetes</taxon>
        <taxon>Sordariomycetidae</taxon>
        <taxon>Sordariales</taxon>
        <taxon>Sordariaceae</taxon>
        <taxon>Neurospora</taxon>
    </lineage>
</organism>
<sequence>MDFQEVVRLLEDIKRQEARRDVERLLNNPSSCQPPWGKNLKELVKWVTEYVVQENQPCKDKSHKAHDKPESEKKSQSEASTSQHDCRERSKVQSEQEPESKAPERPSFKMFQPPHLQDFWSRNPKWVADYFVNAQKYPRLEVIVRAMMQEHLVAEQNFMSTVKAHVNPESDSGKATDLEEQNEKQEAGDEVSDADKKILFQDLQNVVKQHIRLKEILDCYWVMSHEGALIQDANHMLFMERLRSSTAPSEHTNPAPPSNLPLVFPQIHHGATPTPSSSSPLSKTQAEEVAEYDKWINDRTEAAKEFAKCEKTVCEHADFLNEYEEKMGDRTFLLMAKQMELMGVDKRNKLEKLRLKAQEMALGLQEKEMSEREKALREREEKLGL</sequence>
<keyword evidence="3" id="KW-1185">Reference proteome</keyword>
<evidence type="ECO:0000313" key="2">
    <source>
        <dbReference type="EMBL" id="KAL0471730.1"/>
    </source>
</evidence>
<feature type="region of interest" description="Disordered" evidence="1">
    <location>
        <begin position="166"/>
        <end position="192"/>
    </location>
</feature>